<comment type="cofactor">
    <cofactor evidence="1">
        <name>Zn(2+)</name>
        <dbReference type="ChEBI" id="CHEBI:29105"/>
    </cofactor>
</comment>
<dbReference type="SMART" id="SM00631">
    <property type="entry name" value="Zn_pept"/>
    <property type="match status" value="1"/>
</dbReference>
<organism evidence="5 6">
    <name type="scientific">Blastomonas marina</name>
    <dbReference type="NCBI Taxonomy" id="1867408"/>
    <lineage>
        <taxon>Bacteria</taxon>
        <taxon>Pseudomonadati</taxon>
        <taxon>Pseudomonadota</taxon>
        <taxon>Alphaproteobacteria</taxon>
        <taxon>Sphingomonadales</taxon>
        <taxon>Sphingomonadaceae</taxon>
        <taxon>Blastomonas</taxon>
    </lineage>
</organism>
<comment type="similarity">
    <text evidence="2">Belongs to the peptidase M14 family.</text>
</comment>
<name>A0ABQ1FGF2_9SPHN</name>
<dbReference type="PANTHER" id="PTHR12756:SF11">
    <property type="entry name" value="CYTOSOLIC CARBOXYPEPTIDASE 1"/>
    <property type="match status" value="1"/>
</dbReference>
<dbReference type="PROSITE" id="PS51257">
    <property type="entry name" value="PROKAR_LIPOPROTEIN"/>
    <property type="match status" value="1"/>
</dbReference>
<keyword evidence="3" id="KW-0732">Signal</keyword>
<feature type="signal peptide" evidence="3">
    <location>
        <begin position="1"/>
        <end position="23"/>
    </location>
</feature>
<dbReference type="InterPro" id="IPR050821">
    <property type="entry name" value="Cytosolic_carboxypeptidase"/>
</dbReference>
<evidence type="ECO:0000256" key="1">
    <source>
        <dbReference type="ARBA" id="ARBA00001947"/>
    </source>
</evidence>
<accession>A0ABQ1FGF2</accession>
<keyword evidence="6" id="KW-1185">Reference proteome</keyword>
<feature type="chain" id="PRO_5047124336" evidence="3">
    <location>
        <begin position="24"/>
        <end position="400"/>
    </location>
</feature>
<dbReference type="InterPro" id="IPR000834">
    <property type="entry name" value="Peptidase_M14"/>
</dbReference>
<feature type="active site" description="Proton donor/acceptor" evidence="2">
    <location>
        <position position="365"/>
    </location>
</feature>
<dbReference type="Pfam" id="PF00246">
    <property type="entry name" value="Peptidase_M14"/>
    <property type="match status" value="1"/>
</dbReference>
<dbReference type="SUPFAM" id="SSF53187">
    <property type="entry name" value="Zn-dependent exopeptidases"/>
    <property type="match status" value="1"/>
</dbReference>
<proteinExistence type="inferred from homology"/>
<protein>
    <submittedName>
        <fullName evidence="5">Peptidase M14</fullName>
    </submittedName>
</protein>
<evidence type="ECO:0000259" key="4">
    <source>
        <dbReference type="PROSITE" id="PS52035"/>
    </source>
</evidence>
<comment type="caution">
    <text evidence="5">The sequence shown here is derived from an EMBL/GenBank/DDBJ whole genome shotgun (WGS) entry which is preliminary data.</text>
</comment>
<evidence type="ECO:0000313" key="5">
    <source>
        <dbReference type="EMBL" id="GGA10592.1"/>
    </source>
</evidence>
<sequence length="400" mass="43791">MRATMQRLPAIILASMLAGACVATPPPVVQPADARTNALACRSASVTIAFDFEGASQSRCTIEDERAFSILVSPEHAPPINPSAWYAFRYEAAPGPDVAITLRYLDSEHRYRPKREVGGEWQLLETEVAEDDRSARFTLPPGAGVVAGQEIYAGVRYAALIERLDRSNQTRRVVLGRSHEGRPIDALEIGDASAPNVVVLLGRAHPPEVTGALAMEAFLVRLVELVEAGSLEGRGIRFLAVPSLNPDGVARGHWRANLGATDLNRDWGRFAQPETRSVKSWLDSLPTNHRPIALVDFHSTQRDVFYTIPPELPTVPAQFTERWLDAIGARVPEFEVRRSPGHTSGSGVAKNWFYETYSIPAVTFEIGDETDRDLIAKVARAAAEAMIERLVEADLTVPGE</sequence>
<feature type="domain" description="Peptidase M14" evidence="4">
    <location>
        <begin position="150"/>
        <end position="390"/>
    </location>
</feature>
<gene>
    <name evidence="5" type="ORF">GCM10010923_21450</name>
</gene>
<dbReference type="Gene3D" id="3.40.630.10">
    <property type="entry name" value="Zn peptidases"/>
    <property type="match status" value="1"/>
</dbReference>
<dbReference type="CDD" id="cd06237">
    <property type="entry name" value="M14_Nna1-like"/>
    <property type="match status" value="1"/>
</dbReference>
<evidence type="ECO:0000256" key="3">
    <source>
        <dbReference type="SAM" id="SignalP"/>
    </source>
</evidence>
<dbReference type="Proteomes" id="UP000603317">
    <property type="component" value="Unassembled WGS sequence"/>
</dbReference>
<evidence type="ECO:0000313" key="6">
    <source>
        <dbReference type="Proteomes" id="UP000603317"/>
    </source>
</evidence>
<reference evidence="6" key="1">
    <citation type="journal article" date="2019" name="Int. J. Syst. Evol. Microbiol.">
        <title>The Global Catalogue of Microorganisms (GCM) 10K type strain sequencing project: providing services to taxonomists for standard genome sequencing and annotation.</title>
        <authorList>
            <consortium name="The Broad Institute Genomics Platform"/>
            <consortium name="The Broad Institute Genome Sequencing Center for Infectious Disease"/>
            <person name="Wu L."/>
            <person name="Ma J."/>
        </authorList>
    </citation>
    <scope>NUCLEOTIDE SEQUENCE [LARGE SCALE GENOMIC DNA]</scope>
    <source>
        <strain evidence="6">CGMCC 1.15297</strain>
    </source>
</reference>
<dbReference type="PROSITE" id="PS52035">
    <property type="entry name" value="PEPTIDASE_M14"/>
    <property type="match status" value="1"/>
</dbReference>
<dbReference type="EMBL" id="BMID01000001">
    <property type="protein sequence ID" value="GGA10592.1"/>
    <property type="molecule type" value="Genomic_DNA"/>
</dbReference>
<dbReference type="PANTHER" id="PTHR12756">
    <property type="entry name" value="CYTOSOLIC CARBOXYPEPTIDASE"/>
    <property type="match status" value="1"/>
</dbReference>
<evidence type="ECO:0000256" key="2">
    <source>
        <dbReference type="PROSITE-ProRule" id="PRU01379"/>
    </source>
</evidence>